<dbReference type="RefSeq" id="WP_145671031.1">
    <property type="nucleotide sequence ID" value="NZ_VIWO01000005.1"/>
</dbReference>
<proteinExistence type="predicted"/>
<dbReference type="NCBIfam" id="TIGR04183">
    <property type="entry name" value="Por_Secre_tail"/>
    <property type="match status" value="1"/>
</dbReference>
<comment type="caution">
    <text evidence="4">The sequence shown here is derived from an EMBL/GenBank/DDBJ whole genome shotgun (WGS) entry which is preliminary data.</text>
</comment>
<dbReference type="Gene3D" id="3.40.50.1110">
    <property type="entry name" value="SGNH hydrolase"/>
    <property type="match status" value="1"/>
</dbReference>
<protein>
    <submittedName>
        <fullName evidence="4">Putative secreted protein (Por secretion system target)</fullName>
    </submittedName>
</protein>
<evidence type="ECO:0000259" key="2">
    <source>
        <dbReference type="Pfam" id="PF13472"/>
    </source>
</evidence>
<feature type="chain" id="PRO_5022173951" evidence="1">
    <location>
        <begin position="20"/>
        <end position="319"/>
    </location>
</feature>
<dbReference type="Proteomes" id="UP000320811">
    <property type="component" value="Unassembled WGS sequence"/>
</dbReference>
<dbReference type="InterPro" id="IPR013830">
    <property type="entry name" value="SGNH_hydro"/>
</dbReference>
<keyword evidence="1" id="KW-0732">Signal</keyword>
<dbReference type="CDD" id="cd00229">
    <property type="entry name" value="SGNH_hydrolase"/>
    <property type="match status" value="1"/>
</dbReference>
<accession>A0A561PP18</accession>
<feature type="domain" description="Secretion system C-terminal sorting" evidence="3">
    <location>
        <begin position="252"/>
        <end position="315"/>
    </location>
</feature>
<dbReference type="EMBL" id="VIWO01000005">
    <property type="protein sequence ID" value="TWF39852.1"/>
    <property type="molecule type" value="Genomic_DNA"/>
</dbReference>
<reference evidence="4 5" key="1">
    <citation type="submission" date="2019-06" db="EMBL/GenBank/DDBJ databases">
        <title>Sorghum-associated microbial communities from plants grown in Nebraska, USA.</title>
        <authorList>
            <person name="Schachtman D."/>
        </authorList>
    </citation>
    <scope>NUCLEOTIDE SEQUENCE [LARGE SCALE GENOMIC DNA]</scope>
    <source>
        <strain evidence="4 5">1209</strain>
    </source>
</reference>
<feature type="domain" description="SGNH hydrolase-type esterase" evidence="2">
    <location>
        <begin position="30"/>
        <end position="214"/>
    </location>
</feature>
<dbReference type="OrthoDB" id="9786188at2"/>
<keyword evidence="5" id="KW-1185">Reference proteome</keyword>
<dbReference type="GO" id="GO:0016788">
    <property type="term" value="F:hydrolase activity, acting on ester bonds"/>
    <property type="evidence" value="ECO:0007669"/>
    <property type="project" value="UniProtKB-ARBA"/>
</dbReference>
<sequence length="319" mass="35008">MKKCLLLAFFCLGTRISYAQNCSSPLKIVVLGSSTAWGNGLPNRDSAWPFRYARYLKASHNAADTVINLAIGGYTTQQIMPNGTPPYTILGIALSVDTTHNITKAISLHPDAIIINMPTNDEAKGFPLNKQLANFLVLKQAAAQAHIPLWVSTTQPRGNLGYDAATRLRQMKDTIIKYFGAYAIDFYTGMATSTGFIAPLYNSGDEVHFNSLGQSILFSRVVAAAIPDSLCAYKSIPTTPTLPPTPPKPGWLFPNPATDHVLLQGIIETVFSVAVYNSSGALIHLQQNTMSNRLDVRNWRPGIYFIIVNQSQRYKLVKM</sequence>
<dbReference type="AlphaFoldDB" id="A0A561PP18"/>
<evidence type="ECO:0000256" key="1">
    <source>
        <dbReference type="SAM" id="SignalP"/>
    </source>
</evidence>
<name>A0A561PP18_9BACT</name>
<gene>
    <name evidence="4" type="ORF">FHW36_105292</name>
</gene>
<evidence type="ECO:0000313" key="4">
    <source>
        <dbReference type="EMBL" id="TWF39852.1"/>
    </source>
</evidence>
<dbReference type="InterPro" id="IPR026444">
    <property type="entry name" value="Secre_tail"/>
</dbReference>
<evidence type="ECO:0000313" key="5">
    <source>
        <dbReference type="Proteomes" id="UP000320811"/>
    </source>
</evidence>
<dbReference type="Pfam" id="PF13472">
    <property type="entry name" value="Lipase_GDSL_2"/>
    <property type="match status" value="1"/>
</dbReference>
<dbReference type="InterPro" id="IPR036514">
    <property type="entry name" value="SGNH_hydro_sf"/>
</dbReference>
<organism evidence="4 5">
    <name type="scientific">Chitinophaga polysaccharea</name>
    <dbReference type="NCBI Taxonomy" id="1293035"/>
    <lineage>
        <taxon>Bacteria</taxon>
        <taxon>Pseudomonadati</taxon>
        <taxon>Bacteroidota</taxon>
        <taxon>Chitinophagia</taxon>
        <taxon>Chitinophagales</taxon>
        <taxon>Chitinophagaceae</taxon>
        <taxon>Chitinophaga</taxon>
    </lineage>
</organism>
<dbReference type="SUPFAM" id="SSF52266">
    <property type="entry name" value="SGNH hydrolase"/>
    <property type="match status" value="1"/>
</dbReference>
<evidence type="ECO:0000259" key="3">
    <source>
        <dbReference type="Pfam" id="PF18962"/>
    </source>
</evidence>
<feature type="signal peptide" evidence="1">
    <location>
        <begin position="1"/>
        <end position="19"/>
    </location>
</feature>
<dbReference type="Pfam" id="PF18962">
    <property type="entry name" value="Por_Secre_tail"/>
    <property type="match status" value="1"/>
</dbReference>